<comment type="caution">
    <text evidence="1">The sequence shown here is derived from an EMBL/GenBank/DDBJ whole genome shotgun (WGS) entry which is preliminary data.</text>
</comment>
<name>A0A644XTH4_9ZZZZ</name>
<evidence type="ECO:0000313" key="1">
    <source>
        <dbReference type="EMBL" id="MPM19516.1"/>
    </source>
</evidence>
<proteinExistence type="predicted"/>
<gene>
    <name evidence="1" type="ORF">SDC9_65942</name>
</gene>
<dbReference type="AlphaFoldDB" id="A0A644XTH4"/>
<accession>A0A644XTH4</accession>
<sequence length="180" mass="20459">MNNLHEILPQDIVILLKMTTNSKTTWYSTDLSQALKISVPEISKSLERCRKAKLLDKSNQKVNITALQNYLIHTIKFAYPIQPGEFSMGIPTAFSATPIKEQFYKGAKEFVWASHRGSLKGQTVEPLYKTVPEIAKNEPELYELLVIVDTLRIGKEGEMEIAGKQLKIKFANYDKKELLS</sequence>
<reference evidence="1" key="1">
    <citation type="submission" date="2019-08" db="EMBL/GenBank/DDBJ databases">
        <authorList>
            <person name="Kucharzyk K."/>
            <person name="Murdoch R.W."/>
            <person name="Higgins S."/>
            <person name="Loffler F."/>
        </authorList>
    </citation>
    <scope>NUCLEOTIDE SEQUENCE</scope>
</reference>
<protein>
    <submittedName>
        <fullName evidence="1">Uncharacterized protein</fullName>
    </submittedName>
</protein>
<dbReference type="EMBL" id="VSSQ01003192">
    <property type="protein sequence ID" value="MPM19516.1"/>
    <property type="molecule type" value="Genomic_DNA"/>
</dbReference>
<organism evidence="1">
    <name type="scientific">bioreactor metagenome</name>
    <dbReference type="NCBI Taxonomy" id="1076179"/>
    <lineage>
        <taxon>unclassified sequences</taxon>
        <taxon>metagenomes</taxon>
        <taxon>ecological metagenomes</taxon>
    </lineage>
</organism>